<dbReference type="RefSeq" id="WP_153286470.1">
    <property type="nucleotide sequence ID" value="NZ_CP045643.1"/>
</dbReference>
<protein>
    <submittedName>
        <fullName evidence="1">Uncharacterized protein</fullName>
    </submittedName>
</protein>
<dbReference type="EMBL" id="CP045643">
    <property type="protein sequence ID" value="QFZ72102.1"/>
    <property type="molecule type" value="Genomic_DNA"/>
</dbReference>
<proteinExistence type="predicted"/>
<keyword evidence="2" id="KW-1185">Reference proteome</keyword>
<dbReference type="AlphaFoldDB" id="A0A5Q0L534"/>
<organism evidence="1 2">
    <name type="scientific">Streptomyces fagopyri</name>
    <dbReference type="NCBI Taxonomy" id="2662397"/>
    <lineage>
        <taxon>Bacteria</taxon>
        <taxon>Bacillati</taxon>
        <taxon>Actinomycetota</taxon>
        <taxon>Actinomycetes</taxon>
        <taxon>Kitasatosporales</taxon>
        <taxon>Streptomycetaceae</taxon>
        <taxon>Streptomyces</taxon>
    </lineage>
</organism>
<dbReference type="KEGG" id="sfy:GFH48_01430"/>
<dbReference type="Proteomes" id="UP000326179">
    <property type="component" value="Chromosome"/>
</dbReference>
<reference evidence="1 2" key="1">
    <citation type="submission" date="2019-10" db="EMBL/GenBank/DDBJ databases">
        <title>A novel species.</title>
        <authorList>
            <person name="Gao J."/>
        </authorList>
    </citation>
    <scope>NUCLEOTIDE SEQUENCE [LARGE SCALE GENOMIC DNA]</scope>
    <source>
        <strain evidence="1 2">QMT-28</strain>
    </source>
</reference>
<sequence>MIIVTQWPEPRDIDGRQAAAAMARPLLSDGRNVLVPRRMDSLGFTYMRVDRRTVRGAASPFDRELLGHGIGGSVAASMREETRSLISVMGQRHRIA</sequence>
<accession>A0A5Q0L534</accession>
<name>A0A5Q0L534_9ACTN</name>
<evidence type="ECO:0000313" key="2">
    <source>
        <dbReference type="Proteomes" id="UP000326179"/>
    </source>
</evidence>
<evidence type="ECO:0000313" key="1">
    <source>
        <dbReference type="EMBL" id="QFZ72102.1"/>
    </source>
</evidence>
<gene>
    <name evidence="1" type="ORF">GFH48_01430</name>
</gene>
<dbReference type="Gene3D" id="3.40.50.720">
    <property type="entry name" value="NAD(P)-binding Rossmann-like Domain"/>
    <property type="match status" value="1"/>
</dbReference>